<evidence type="ECO:0000256" key="2">
    <source>
        <dbReference type="ARBA" id="ARBA00009389"/>
    </source>
</evidence>
<comment type="caution">
    <text evidence="6">The sequence shown here is derived from an EMBL/GenBank/DDBJ whole genome shotgun (WGS) entry which is preliminary data.</text>
</comment>
<feature type="coiled-coil region" evidence="4">
    <location>
        <begin position="153"/>
        <end position="180"/>
    </location>
</feature>
<keyword evidence="4" id="KW-0175">Coiled coil</keyword>
<dbReference type="InterPro" id="IPR058913">
    <property type="entry name" value="Integrase_dom_put"/>
</dbReference>
<dbReference type="AlphaFoldDB" id="A0ABD1IWS5"/>
<dbReference type="Proteomes" id="UP001591681">
    <property type="component" value="Unassembled WGS sequence"/>
</dbReference>
<comment type="similarity">
    <text evidence="2">Belongs to the AMY1 family.</text>
</comment>
<evidence type="ECO:0000256" key="1">
    <source>
        <dbReference type="ARBA" id="ARBA00004123"/>
    </source>
</evidence>
<keyword evidence="7" id="KW-1185">Reference proteome</keyword>
<dbReference type="GO" id="GO:0005634">
    <property type="term" value="C:nucleus"/>
    <property type="evidence" value="ECO:0007669"/>
    <property type="project" value="UniProtKB-SubCell"/>
</dbReference>
<name>A0ABD1IWS5_9TELE</name>
<dbReference type="PANTHER" id="PTHR13168">
    <property type="entry name" value="ASSOCIATE OF C-MYC AMY-1"/>
    <property type="match status" value="1"/>
</dbReference>
<dbReference type="CDD" id="cd21937">
    <property type="entry name" value="ZIP_MycBP-like"/>
    <property type="match status" value="1"/>
</dbReference>
<evidence type="ECO:0000313" key="7">
    <source>
        <dbReference type="Proteomes" id="UP001591681"/>
    </source>
</evidence>
<dbReference type="Gene3D" id="6.10.250.1060">
    <property type="match status" value="1"/>
</dbReference>
<gene>
    <name evidence="6" type="ORF">ACEWY4_025718</name>
</gene>
<sequence length="194" mass="22533">MRGPDSGSFIAGKSVHNQRIERLWRDVWMGVTNVFYHILHMLEEEGLLDLGNATHFFCLHYVFLPRLQENLNLFRDGWDNHPLRTERNLTPNQLWEGSDSKREQFRRYLDKTGVLDGLTNVLVALYEETEKPNNALDFIKSHLSGVGVEVSDTEALRLELTELQQKYNTLMEENKDLKKRLCHYEAANEDGGAE</sequence>
<evidence type="ECO:0000256" key="4">
    <source>
        <dbReference type="SAM" id="Coils"/>
    </source>
</evidence>
<evidence type="ECO:0000259" key="5">
    <source>
        <dbReference type="Pfam" id="PF24764"/>
    </source>
</evidence>
<evidence type="ECO:0000313" key="6">
    <source>
        <dbReference type="EMBL" id="KAL2078033.1"/>
    </source>
</evidence>
<dbReference type="Pfam" id="PF24764">
    <property type="entry name" value="rva_4"/>
    <property type="match status" value="1"/>
</dbReference>
<comment type="subcellular location">
    <subcellularLocation>
        <location evidence="1">Nucleus</location>
    </subcellularLocation>
</comment>
<dbReference type="PANTHER" id="PTHR13168:SF0">
    <property type="entry name" value="C-MYC-BINDING PROTEIN"/>
    <property type="match status" value="1"/>
</dbReference>
<feature type="domain" description="Integrase core" evidence="5">
    <location>
        <begin position="2"/>
        <end position="96"/>
    </location>
</feature>
<dbReference type="InterPro" id="IPR026060">
    <property type="entry name" value="AMY1"/>
</dbReference>
<reference evidence="6 7" key="1">
    <citation type="submission" date="2024-09" db="EMBL/GenBank/DDBJ databases">
        <title>A chromosome-level genome assembly of Gray's grenadier anchovy, Coilia grayii.</title>
        <authorList>
            <person name="Fu Z."/>
        </authorList>
    </citation>
    <scope>NUCLEOTIDE SEQUENCE [LARGE SCALE GENOMIC DNA]</scope>
    <source>
        <strain evidence="6">G4</strain>
        <tissue evidence="6">Muscle</tissue>
    </source>
</reference>
<accession>A0ABD1IWS5</accession>
<proteinExistence type="inferred from homology"/>
<dbReference type="PRINTS" id="PR02028">
    <property type="entry name" value="CMYCBINDINGP"/>
</dbReference>
<evidence type="ECO:0000256" key="3">
    <source>
        <dbReference type="ARBA" id="ARBA00023242"/>
    </source>
</evidence>
<organism evidence="6 7">
    <name type="scientific">Coilia grayii</name>
    <name type="common">Gray's grenadier anchovy</name>
    <dbReference type="NCBI Taxonomy" id="363190"/>
    <lineage>
        <taxon>Eukaryota</taxon>
        <taxon>Metazoa</taxon>
        <taxon>Chordata</taxon>
        <taxon>Craniata</taxon>
        <taxon>Vertebrata</taxon>
        <taxon>Euteleostomi</taxon>
        <taxon>Actinopterygii</taxon>
        <taxon>Neopterygii</taxon>
        <taxon>Teleostei</taxon>
        <taxon>Clupei</taxon>
        <taxon>Clupeiformes</taxon>
        <taxon>Clupeoidei</taxon>
        <taxon>Engraulidae</taxon>
        <taxon>Coilinae</taxon>
        <taxon>Coilia</taxon>
    </lineage>
</organism>
<keyword evidence="3" id="KW-0539">Nucleus</keyword>
<dbReference type="EMBL" id="JBHFQA010000023">
    <property type="protein sequence ID" value="KAL2078033.1"/>
    <property type="molecule type" value="Genomic_DNA"/>
</dbReference>
<protein>
    <recommendedName>
        <fullName evidence="5">Integrase core domain-containing protein</fullName>
    </recommendedName>
</protein>